<keyword evidence="9" id="KW-1185">Reference proteome</keyword>
<keyword evidence="3" id="KW-0731">Sigma factor</keyword>
<proteinExistence type="inferred from homology"/>
<dbReference type="SUPFAM" id="SSF88659">
    <property type="entry name" value="Sigma3 and sigma4 domains of RNA polymerase sigma factors"/>
    <property type="match status" value="1"/>
</dbReference>
<dbReference type="AlphaFoldDB" id="A0A7K1U7R3"/>
<evidence type="ECO:0000259" key="7">
    <source>
        <dbReference type="Pfam" id="PF04542"/>
    </source>
</evidence>
<evidence type="ECO:0000256" key="6">
    <source>
        <dbReference type="SAM" id="Phobius"/>
    </source>
</evidence>
<dbReference type="InterPro" id="IPR014284">
    <property type="entry name" value="RNA_pol_sigma-70_dom"/>
</dbReference>
<dbReference type="Gene3D" id="1.10.1740.10">
    <property type="match status" value="1"/>
</dbReference>
<dbReference type="Proteomes" id="UP000461730">
    <property type="component" value="Unassembled WGS sequence"/>
</dbReference>
<organism evidence="8 9">
    <name type="scientific">Chitinophaga tropicalis</name>
    <dbReference type="NCBI Taxonomy" id="2683588"/>
    <lineage>
        <taxon>Bacteria</taxon>
        <taxon>Pseudomonadati</taxon>
        <taxon>Bacteroidota</taxon>
        <taxon>Chitinophagia</taxon>
        <taxon>Chitinophagales</taxon>
        <taxon>Chitinophagaceae</taxon>
        <taxon>Chitinophaga</taxon>
    </lineage>
</organism>
<dbReference type="GO" id="GO:0006352">
    <property type="term" value="P:DNA-templated transcription initiation"/>
    <property type="evidence" value="ECO:0007669"/>
    <property type="project" value="InterPro"/>
</dbReference>
<dbReference type="InterPro" id="IPR039425">
    <property type="entry name" value="RNA_pol_sigma-70-like"/>
</dbReference>
<reference evidence="8 9" key="1">
    <citation type="submission" date="2019-12" db="EMBL/GenBank/DDBJ databases">
        <title>Chitinophaga sp. strain ysch24 (GDMCC 1.1355), whole genome shotgun sequence.</title>
        <authorList>
            <person name="Zhang X."/>
        </authorList>
    </citation>
    <scope>NUCLEOTIDE SEQUENCE [LARGE SCALE GENOMIC DNA]</scope>
    <source>
        <strain evidence="9">ysch24</strain>
    </source>
</reference>
<feature type="domain" description="RNA polymerase sigma-70 region 2" evidence="7">
    <location>
        <begin position="60"/>
        <end position="126"/>
    </location>
</feature>
<dbReference type="PANTHER" id="PTHR43133:SF8">
    <property type="entry name" value="RNA POLYMERASE SIGMA FACTOR HI_1459-RELATED"/>
    <property type="match status" value="1"/>
</dbReference>
<evidence type="ECO:0000256" key="3">
    <source>
        <dbReference type="ARBA" id="ARBA00023082"/>
    </source>
</evidence>
<keyword evidence="6" id="KW-0812">Transmembrane</keyword>
<comment type="similarity">
    <text evidence="1">Belongs to the sigma-70 factor family. ECF subfamily.</text>
</comment>
<sequence length="215" mass="25155">MYQTFFLSPVNITLTHFVFALFILGSLKGGSNSISLTMNYVDKELLSRLRLDDESAFAEIYRRYQPLLHLEAYFKLNQHEEAQDLVQEVFTSLWLRRRDIDISLSLKAYLLRSIHYQYSNIVRSRTSFRKCIAEHGTCTYTASVHPQLELKDLRTRLYKGIEHISASTCRLIVKKVLLDQWSYKEIQHEFNVTPANARNQVSRGLKELRSLFSAK</sequence>
<dbReference type="EMBL" id="WRXN01000008">
    <property type="protein sequence ID" value="MVT10382.1"/>
    <property type="molecule type" value="Genomic_DNA"/>
</dbReference>
<dbReference type="InterPro" id="IPR036388">
    <property type="entry name" value="WH-like_DNA-bd_sf"/>
</dbReference>
<accession>A0A7K1U7R3</accession>
<protein>
    <submittedName>
        <fullName evidence="8">Sigma-70 family RNA polymerase sigma factor</fullName>
    </submittedName>
</protein>
<keyword evidence="6" id="KW-0472">Membrane</keyword>
<evidence type="ECO:0000313" key="9">
    <source>
        <dbReference type="Proteomes" id="UP000461730"/>
    </source>
</evidence>
<evidence type="ECO:0000256" key="5">
    <source>
        <dbReference type="ARBA" id="ARBA00023163"/>
    </source>
</evidence>
<dbReference type="InterPro" id="IPR013324">
    <property type="entry name" value="RNA_pol_sigma_r3/r4-like"/>
</dbReference>
<keyword evidence="6" id="KW-1133">Transmembrane helix</keyword>
<keyword evidence="2" id="KW-0805">Transcription regulation</keyword>
<dbReference type="GO" id="GO:0003677">
    <property type="term" value="F:DNA binding"/>
    <property type="evidence" value="ECO:0007669"/>
    <property type="project" value="UniProtKB-KW"/>
</dbReference>
<name>A0A7K1U7R3_9BACT</name>
<feature type="transmembrane region" description="Helical" evidence="6">
    <location>
        <begin position="6"/>
        <end position="27"/>
    </location>
</feature>
<evidence type="ECO:0000256" key="2">
    <source>
        <dbReference type="ARBA" id="ARBA00023015"/>
    </source>
</evidence>
<evidence type="ECO:0000256" key="1">
    <source>
        <dbReference type="ARBA" id="ARBA00010641"/>
    </source>
</evidence>
<keyword evidence="4" id="KW-0238">DNA-binding</keyword>
<dbReference type="InterPro" id="IPR007627">
    <property type="entry name" value="RNA_pol_sigma70_r2"/>
</dbReference>
<gene>
    <name evidence="8" type="ORF">GO493_19075</name>
</gene>
<evidence type="ECO:0000256" key="4">
    <source>
        <dbReference type="ARBA" id="ARBA00023125"/>
    </source>
</evidence>
<comment type="caution">
    <text evidence="8">The sequence shown here is derived from an EMBL/GenBank/DDBJ whole genome shotgun (WGS) entry which is preliminary data.</text>
</comment>
<dbReference type="SUPFAM" id="SSF88946">
    <property type="entry name" value="Sigma2 domain of RNA polymerase sigma factors"/>
    <property type="match status" value="1"/>
</dbReference>
<dbReference type="PANTHER" id="PTHR43133">
    <property type="entry name" value="RNA POLYMERASE ECF-TYPE SIGMA FACTO"/>
    <property type="match status" value="1"/>
</dbReference>
<dbReference type="GO" id="GO:0016987">
    <property type="term" value="F:sigma factor activity"/>
    <property type="evidence" value="ECO:0007669"/>
    <property type="project" value="UniProtKB-KW"/>
</dbReference>
<dbReference type="Pfam" id="PF04542">
    <property type="entry name" value="Sigma70_r2"/>
    <property type="match status" value="1"/>
</dbReference>
<dbReference type="NCBIfam" id="TIGR02937">
    <property type="entry name" value="sigma70-ECF"/>
    <property type="match status" value="1"/>
</dbReference>
<evidence type="ECO:0000313" key="8">
    <source>
        <dbReference type="EMBL" id="MVT10382.1"/>
    </source>
</evidence>
<dbReference type="InterPro" id="IPR013325">
    <property type="entry name" value="RNA_pol_sigma_r2"/>
</dbReference>
<dbReference type="Gene3D" id="1.10.10.10">
    <property type="entry name" value="Winged helix-like DNA-binding domain superfamily/Winged helix DNA-binding domain"/>
    <property type="match status" value="1"/>
</dbReference>
<keyword evidence="5" id="KW-0804">Transcription</keyword>